<comment type="cofactor">
    <cofactor evidence="1">
        <name>Mg(2+)</name>
        <dbReference type="ChEBI" id="CHEBI:18420"/>
    </cofactor>
</comment>
<dbReference type="CDD" id="cd05398">
    <property type="entry name" value="NT_ClassII-CCAase"/>
    <property type="match status" value="1"/>
</dbReference>
<dbReference type="GO" id="GO:0000166">
    <property type="term" value="F:nucleotide binding"/>
    <property type="evidence" value="ECO:0007669"/>
    <property type="project" value="UniProtKB-KW"/>
</dbReference>
<keyword evidence="4" id="KW-0548">Nucleotidyltransferase</keyword>
<evidence type="ECO:0000256" key="6">
    <source>
        <dbReference type="ARBA" id="ARBA00022741"/>
    </source>
</evidence>
<keyword evidence="7" id="KW-0460">Magnesium</keyword>
<sequence>MKRKSGLLERLADRRGLERIWNILPEARLVGGSVRDLLVGMPVHDLDLATPEPPEDVQRRLEQAGIRVFPTGLSHGTVTAVLDGTPYEITTLRRDEQTDGRHAVVVWTRDWAEDAARRDFTINAMSLDREDRLHDYFGGQQDLCDHRVRFVGNAALRVEEDALRALRFFRFHARYGEGVPDLEACTAISQRLELIAGLSAERIASEIQRILVGPRLAETITDMIRVGLLDVILPRPDPVFLGRLLGCDGPVDPLLRLFALCHESSDELGQRLKLSKGDQTKLRMWAAAAPVLRLDQAEDDLRRLRVLYSLDGLLARSWLEQAERLGAPDPQWNGFRSRLASLPQPEFPLSGKDAIAQGLRPGPQMGEWLRAGRDWWIANGCLPDREACLAYLGART</sequence>
<keyword evidence="12" id="KW-1185">Reference proteome</keyword>
<evidence type="ECO:0000256" key="4">
    <source>
        <dbReference type="ARBA" id="ARBA00022695"/>
    </source>
</evidence>
<comment type="similarity">
    <text evidence="8">Belongs to the tRNA nucleotidyltransferase/poly(A) polymerase family.</text>
</comment>
<evidence type="ECO:0000256" key="2">
    <source>
        <dbReference type="ARBA" id="ARBA00022679"/>
    </source>
</evidence>
<keyword evidence="5" id="KW-0479">Metal-binding</keyword>
<accession>A0A511B7W2</accession>
<evidence type="ECO:0000259" key="10">
    <source>
        <dbReference type="Pfam" id="PF12627"/>
    </source>
</evidence>
<comment type="caution">
    <text evidence="11">The sequence shown here is derived from an EMBL/GenBank/DDBJ whole genome shotgun (WGS) entry which is preliminary data.</text>
</comment>
<dbReference type="InterPro" id="IPR002646">
    <property type="entry name" value="PolA_pol_head_dom"/>
</dbReference>
<proteinExistence type="inferred from homology"/>
<feature type="domain" description="tRNA nucleotidyltransferase/poly(A) polymerase RNA and SrmB- binding" evidence="10">
    <location>
        <begin position="185"/>
        <end position="235"/>
    </location>
</feature>
<dbReference type="Pfam" id="PF12627">
    <property type="entry name" value="PolyA_pol_RNAbd"/>
    <property type="match status" value="1"/>
</dbReference>
<feature type="domain" description="Poly A polymerase head" evidence="9">
    <location>
        <begin position="27"/>
        <end position="149"/>
    </location>
</feature>
<dbReference type="AlphaFoldDB" id="A0A511B7W2"/>
<dbReference type="InterPro" id="IPR050264">
    <property type="entry name" value="Bact_CCA-adding_enz_type3_sf"/>
</dbReference>
<dbReference type="GO" id="GO:0000049">
    <property type="term" value="F:tRNA binding"/>
    <property type="evidence" value="ECO:0007669"/>
    <property type="project" value="TreeGrafter"/>
</dbReference>
<dbReference type="Gene3D" id="1.10.3090.10">
    <property type="entry name" value="cca-adding enzyme, domain 2"/>
    <property type="match status" value="1"/>
</dbReference>
<dbReference type="EMBL" id="BJVA01000004">
    <property type="protein sequence ID" value="GEK95771.1"/>
    <property type="molecule type" value="Genomic_DNA"/>
</dbReference>
<dbReference type="SUPFAM" id="SSF81301">
    <property type="entry name" value="Nucleotidyltransferase"/>
    <property type="match status" value="1"/>
</dbReference>
<dbReference type="GO" id="GO:0016779">
    <property type="term" value="F:nucleotidyltransferase activity"/>
    <property type="evidence" value="ECO:0007669"/>
    <property type="project" value="UniProtKB-KW"/>
</dbReference>
<evidence type="ECO:0000313" key="11">
    <source>
        <dbReference type="EMBL" id="GEK95771.1"/>
    </source>
</evidence>
<evidence type="ECO:0000256" key="1">
    <source>
        <dbReference type="ARBA" id="ARBA00001946"/>
    </source>
</evidence>
<evidence type="ECO:0000256" key="5">
    <source>
        <dbReference type="ARBA" id="ARBA00022723"/>
    </source>
</evidence>
<dbReference type="PANTHER" id="PTHR46173">
    <property type="entry name" value="CCA TRNA NUCLEOTIDYLTRANSFERASE 1, MITOCHONDRIAL"/>
    <property type="match status" value="1"/>
</dbReference>
<evidence type="ECO:0000256" key="7">
    <source>
        <dbReference type="ARBA" id="ARBA00022842"/>
    </source>
</evidence>
<dbReference type="RefSeq" id="WP_146859747.1">
    <property type="nucleotide sequence ID" value="NZ_BARK01000005.1"/>
</dbReference>
<dbReference type="GO" id="GO:0008033">
    <property type="term" value="P:tRNA processing"/>
    <property type="evidence" value="ECO:0007669"/>
    <property type="project" value="UniProtKB-KW"/>
</dbReference>
<dbReference type="InterPro" id="IPR043519">
    <property type="entry name" value="NT_sf"/>
</dbReference>
<protein>
    <submittedName>
        <fullName evidence="11">Poly(A) polymerase</fullName>
    </submittedName>
</protein>
<evidence type="ECO:0000259" key="9">
    <source>
        <dbReference type="Pfam" id="PF01743"/>
    </source>
</evidence>
<evidence type="ECO:0000256" key="8">
    <source>
        <dbReference type="RuleBase" id="RU003953"/>
    </source>
</evidence>
<reference evidence="11 12" key="1">
    <citation type="submission" date="2019-07" db="EMBL/GenBank/DDBJ databases">
        <title>Whole genome shotgun sequence of Gluconobacter kanchanaburiensis NBRC 103587.</title>
        <authorList>
            <person name="Hosoyama A."/>
            <person name="Uohara A."/>
            <person name="Ohji S."/>
            <person name="Ichikawa N."/>
        </authorList>
    </citation>
    <scope>NUCLEOTIDE SEQUENCE [LARGE SCALE GENOMIC DNA]</scope>
    <source>
        <strain evidence="11 12">NBRC 103587</strain>
    </source>
</reference>
<dbReference type="Pfam" id="PF01743">
    <property type="entry name" value="PolyA_pol"/>
    <property type="match status" value="1"/>
</dbReference>
<gene>
    <name evidence="11" type="ORF">GKA01_09680</name>
</gene>
<organism evidence="11 12">
    <name type="scientific">Gluconobacter kanchanaburiensis NBRC 103587</name>
    <dbReference type="NCBI Taxonomy" id="1307948"/>
    <lineage>
        <taxon>Bacteria</taxon>
        <taxon>Pseudomonadati</taxon>
        <taxon>Pseudomonadota</taxon>
        <taxon>Alphaproteobacteria</taxon>
        <taxon>Acetobacterales</taxon>
        <taxon>Acetobacteraceae</taxon>
        <taxon>Gluconobacter</taxon>
    </lineage>
</organism>
<dbReference type="Gene3D" id="3.30.460.10">
    <property type="entry name" value="Beta Polymerase, domain 2"/>
    <property type="match status" value="1"/>
</dbReference>
<dbReference type="SUPFAM" id="SSF81891">
    <property type="entry name" value="Poly A polymerase C-terminal region-like"/>
    <property type="match status" value="1"/>
</dbReference>
<keyword evidence="3" id="KW-0819">tRNA processing</keyword>
<keyword evidence="8" id="KW-0694">RNA-binding</keyword>
<keyword evidence="2 8" id="KW-0808">Transferase</keyword>
<dbReference type="InterPro" id="IPR032828">
    <property type="entry name" value="PolyA_RNA-bd"/>
</dbReference>
<evidence type="ECO:0000256" key="3">
    <source>
        <dbReference type="ARBA" id="ARBA00022694"/>
    </source>
</evidence>
<dbReference type="Proteomes" id="UP000321079">
    <property type="component" value="Unassembled WGS sequence"/>
</dbReference>
<name>A0A511B7W2_9PROT</name>
<evidence type="ECO:0000313" key="12">
    <source>
        <dbReference type="Proteomes" id="UP000321079"/>
    </source>
</evidence>
<keyword evidence="6" id="KW-0547">Nucleotide-binding</keyword>
<dbReference type="OrthoDB" id="9805698at2"/>
<dbReference type="GO" id="GO:0046872">
    <property type="term" value="F:metal ion binding"/>
    <property type="evidence" value="ECO:0007669"/>
    <property type="project" value="UniProtKB-KW"/>
</dbReference>
<dbReference type="PANTHER" id="PTHR46173:SF1">
    <property type="entry name" value="CCA TRNA NUCLEOTIDYLTRANSFERASE 1, MITOCHONDRIAL"/>
    <property type="match status" value="1"/>
</dbReference>